<protein>
    <submittedName>
        <fullName evidence="1">Nitrate reductase</fullName>
    </submittedName>
</protein>
<sequence>MGDYFVKNSTGVLKKVLLCPPDHIKLYSINVISEEWIKRGIKLNIERCIKEHEELIQAYKENGVEVVLMEPDVKLTNEVFARDFGACIREGYILGNFKEKIRTGETVAYRNKMKELGIPCVAEVSKGFFEGGDFWFLDYDTLAIGVIDRTNETAIEEIKEQLNKFEYNIIPVKCEEDNLHLDMCFNIVEEKIAVVCREALPDSFIKILEEKGFYLIDISQEDVFKHYGNLQSLGNGRVISLKSNKKVNEQLKSHGISVIDLDISEILKSGGGPHCMTFPLVRI</sequence>
<evidence type="ECO:0000313" key="2">
    <source>
        <dbReference type="Proteomes" id="UP000184604"/>
    </source>
</evidence>
<dbReference type="Proteomes" id="UP000184604">
    <property type="component" value="Chromosome"/>
</dbReference>
<organism evidence="1 2">
    <name type="scientific">Clostridium kluyveri</name>
    <dbReference type="NCBI Taxonomy" id="1534"/>
    <lineage>
        <taxon>Bacteria</taxon>
        <taxon>Bacillati</taxon>
        <taxon>Bacillota</taxon>
        <taxon>Clostridia</taxon>
        <taxon>Eubacteriales</taxon>
        <taxon>Clostridiaceae</taxon>
        <taxon>Clostridium</taxon>
    </lineage>
</organism>
<accession>A0A1L5F558</accession>
<dbReference type="AlphaFoldDB" id="A0A1L5F558"/>
<dbReference type="PANTHER" id="PTHR47271">
    <property type="entry name" value="ARGININE DEIMINASE"/>
    <property type="match status" value="1"/>
</dbReference>
<reference evidence="1 2" key="1">
    <citation type="submission" date="2016-12" db="EMBL/GenBank/DDBJ databases">
        <title>Complete genome sequence of Clostridium kluyveri JZZ isolated from the pit mud of a Chinese flavor liquor-making factory.</title>
        <authorList>
            <person name="Wang Y."/>
        </authorList>
    </citation>
    <scope>NUCLEOTIDE SEQUENCE [LARGE SCALE GENOMIC DNA]</scope>
    <source>
        <strain evidence="1 2">JZZ</strain>
    </source>
</reference>
<gene>
    <name evidence="1" type="ORF">BS101_05085</name>
</gene>
<name>A0A1L5F558_CLOKL</name>
<dbReference type="Pfam" id="PF19420">
    <property type="entry name" value="DDAH_eukar"/>
    <property type="match status" value="1"/>
</dbReference>
<dbReference type="GO" id="GO:0019546">
    <property type="term" value="P:L-arginine deiminase pathway"/>
    <property type="evidence" value="ECO:0007669"/>
    <property type="project" value="TreeGrafter"/>
</dbReference>
<dbReference type="EMBL" id="CP018335">
    <property type="protein sequence ID" value="APM38156.1"/>
    <property type="molecule type" value="Genomic_DNA"/>
</dbReference>
<dbReference type="PANTHER" id="PTHR47271:SF2">
    <property type="entry name" value="ARGININE DEIMINASE"/>
    <property type="match status" value="1"/>
</dbReference>
<dbReference type="Gene3D" id="3.75.10.10">
    <property type="entry name" value="L-arginine/glycine Amidinotransferase, Chain A"/>
    <property type="match status" value="1"/>
</dbReference>
<dbReference type="OrthoDB" id="9807502at2"/>
<dbReference type="SUPFAM" id="SSF55909">
    <property type="entry name" value="Pentein"/>
    <property type="match status" value="1"/>
</dbReference>
<dbReference type="RefSeq" id="WP_073537843.1">
    <property type="nucleotide sequence ID" value="NZ_CP018335.1"/>
</dbReference>
<evidence type="ECO:0000313" key="1">
    <source>
        <dbReference type="EMBL" id="APM38156.1"/>
    </source>
</evidence>
<proteinExistence type="predicted"/>
<dbReference type="GO" id="GO:0016990">
    <property type="term" value="F:arginine deiminase activity"/>
    <property type="evidence" value="ECO:0007669"/>
    <property type="project" value="TreeGrafter"/>
</dbReference>